<evidence type="ECO:0000313" key="2">
    <source>
        <dbReference type="EMBL" id="CAJ0599846.1"/>
    </source>
</evidence>
<evidence type="ECO:0000256" key="1">
    <source>
        <dbReference type="SAM" id="SignalP"/>
    </source>
</evidence>
<protein>
    <submittedName>
        <fullName evidence="2">Uncharacterized protein</fullName>
    </submittedName>
</protein>
<reference evidence="2" key="1">
    <citation type="submission" date="2023-07" db="EMBL/GenBank/DDBJ databases">
        <authorList>
            <consortium name="CYATHOMIX"/>
        </authorList>
    </citation>
    <scope>NUCLEOTIDE SEQUENCE</scope>
    <source>
        <strain evidence="2">N/A</strain>
    </source>
</reference>
<keyword evidence="1" id="KW-0732">Signal</keyword>
<keyword evidence="3" id="KW-1185">Reference proteome</keyword>
<feature type="chain" id="PRO_5041455059" evidence="1">
    <location>
        <begin position="16"/>
        <end position="67"/>
    </location>
</feature>
<accession>A0AA36GX90</accession>
<name>A0AA36GX90_CYLNA</name>
<gene>
    <name evidence="2" type="ORF">CYNAS_LOCUS11829</name>
</gene>
<evidence type="ECO:0000313" key="3">
    <source>
        <dbReference type="Proteomes" id="UP001176961"/>
    </source>
</evidence>
<feature type="signal peptide" evidence="1">
    <location>
        <begin position="1"/>
        <end position="15"/>
    </location>
</feature>
<organism evidence="2 3">
    <name type="scientific">Cylicocyclus nassatus</name>
    <name type="common">Nematode worm</name>
    <dbReference type="NCBI Taxonomy" id="53992"/>
    <lineage>
        <taxon>Eukaryota</taxon>
        <taxon>Metazoa</taxon>
        <taxon>Ecdysozoa</taxon>
        <taxon>Nematoda</taxon>
        <taxon>Chromadorea</taxon>
        <taxon>Rhabditida</taxon>
        <taxon>Rhabditina</taxon>
        <taxon>Rhabditomorpha</taxon>
        <taxon>Strongyloidea</taxon>
        <taxon>Strongylidae</taxon>
        <taxon>Cylicocyclus</taxon>
    </lineage>
</organism>
<dbReference type="EMBL" id="CATQJL010000223">
    <property type="protein sequence ID" value="CAJ0599846.1"/>
    <property type="molecule type" value="Genomic_DNA"/>
</dbReference>
<dbReference type="AlphaFoldDB" id="A0AA36GX90"/>
<sequence length="67" mass="7573">MKIAILASVFEVTSSALRCTCEDIPDKIICNWDFIGIGNVYKTGPRYNPYLKQTYGFVGDIVRVRVI</sequence>
<proteinExistence type="predicted"/>
<comment type="caution">
    <text evidence="2">The sequence shown here is derived from an EMBL/GenBank/DDBJ whole genome shotgun (WGS) entry which is preliminary data.</text>
</comment>
<dbReference type="Proteomes" id="UP001176961">
    <property type="component" value="Unassembled WGS sequence"/>
</dbReference>